<dbReference type="OrthoDB" id="2143914at2759"/>
<proteinExistence type="predicted"/>
<dbReference type="Pfam" id="PF13921">
    <property type="entry name" value="Myb_DNA-bind_6"/>
    <property type="match status" value="1"/>
</dbReference>
<dbReference type="InterPro" id="IPR001005">
    <property type="entry name" value="SANT/Myb"/>
</dbReference>
<evidence type="ECO:0000313" key="2">
    <source>
        <dbReference type="EMBL" id="KAJ2757421.1"/>
    </source>
</evidence>
<dbReference type="AlphaFoldDB" id="A0A9W8LEK2"/>
<name>A0A9W8LEK2_9FUNG</name>
<dbReference type="InterPro" id="IPR009057">
    <property type="entry name" value="Homeodomain-like_sf"/>
</dbReference>
<evidence type="ECO:0000313" key="3">
    <source>
        <dbReference type="Proteomes" id="UP001140011"/>
    </source>
</evidence>
<dbReference type="SUPFAM" id="SSF46689">
    <property type="entry name" value="Homeodomain-like"/>
    <property type="match status" value="1"/>
</dbReference>
<sequence length="611" mass="69946">MLVARAAERKRLQSVLTTNSPERRQQQIALEARAAERRKQQSALVTRTAKWHFDSALGRCNWESVANELDIPLIECLDLFDASNSTIQPRSLIETYGGWSKTDMEKLKQFTADNYADSSVVDWKLAGAYMNIHSKECQLMERGSFNGPTNEAAYSRIREFRDSGQDWSDIHQYFWQYPKVTSLQSKYYRLKADQAGLSTARLTAEWTDAERERVKDLINQQIESTTIPELVDIIKRESLNRPLSEIRLFSNQYVKELKAGRMRVDQIVRLRELVSEYDKDWDCIGKILASRQRDAVFSRTHWSPADDETLLKMIDGPTMSGAAKWEQINKALGRTAMACKQRFTAVNRKRKGTDDRESIVTSEVQKQLETSRTVDWSQASQATGLGLRECLELSQYDISKARWNYGPDSFLQSMADCMTGFIKEHYPAPVPVNYRAASNYMWVDMDDCIRIHDMLQGKFKFKWTEAEYERAGALRAQGLTFKEVAQHLSPTLGEKSVANALKRYSSPKPVQKPTSADELNEISMLVDEYAGKYPIIEIINKIRTQLSLGNRNNYHAILAGRIAAHPHYQSKLRDIDYEDLANRIATGQTTVVLSAKELDVPYSALDNRLRN</sequence>
<dbReference type="CDD" id="cd00167">
    <property type="entry name" value="SANT"/>
    <property type="match status" value="1"/>
</dbReference>
<keyword evidence="3" id="KW-1185">Reference proteome</keyword>
<protein>
    <recommendedName>
        <fullName evidence="1">Myb-like domain-containing protein</fullName>
    </recommendedName>
</protein>
<organism evidence="2 3">
    <name type="scientific">Coemansia pectinata</name>
    <dbReference type="NCBI Taxonomy" id="1052879"/>
    <lineage>
        <taxon>Eukaryota</taxon>
        <taxon>Fungi</taxon>
        <taxon>Fungi incertae sedis</taxon>
        <taxon>Zoopagomycota</taxon>
        <taxon>Kickxellomycotina</taxon>
        <taxon>Kickxellomycetes</taxon>
        <taxon>Kickxellales</taxon>
        <taxon>Kickxellaceae</taxon>
        <taxon>Coemansia</taxon>
    </lineage>
</organism>
<dbReference type="Proteomes" id="UP001140011">
    <property type="component" value="Unassembled WGS sequence"/>
</dbReference>
<accession>A0A9W8LEK2</accession>
<dbReference type="SMART" id="SM00717">
    <property type="entry name" value="SANT"/>
    <property type="match status" value="2"/>
</dbReference>
<feature type="domain" description="Myb-like" evidence="1">
    <location>
        <begin position="299"/>
        <end position="347"/>
    </location>
</feature>
<dbReference type="Gene3D" id="1.10.10.60">
    <property type="entry name" value="Homeodomain-like"/>
    <property type="match status" value="1"/>
</dbReference>
<evidence type="ECO:0000259" key="1">
    <source>
        <dbReference type="PROSITE" id="PS50090"/>
    </source>
</evidence>
<dbReference type="PROSITE" id="PS50090">
    <property type="entry name" value="MYB_LIKE"/>
    <property type="match status" value="1"/>
</dbReference>
<reference evidence="2" key="1">
    <citation type="submission" date="2022-07" db="EMBL/GenBank/DDBJ databases">
        <title>Phylogenomic reconstructions and comparative analyses of Kickxellomycotina fungi.</title>
        <authorList>
            <person name="Reynolds N.K."/>
            <person name="Stajich J.E."/>
            <person name="Barry K."/>
            <person name="Grigoriev I.V."/>
            <person name="Crous P."/>
            <person name="Smith M.E."/>
        </authorList>
    </citation>
    <scope>NUCLEOTIDE SEQUENCE</scope>
    <source>
        <strain evidence="2">BCRC 34297</strain>
    </source>
</reference>
<gene>
    <name evidence="2" type="ORF">GGI19_000022</name>
</gene>
<dbReference type="EMBL" id="JANBUH010000001">
    <property type="protein sequence ID" value="KAJ2757421.1"/>
    <property type="molecule type" value="Genomic_DNA"/>
</dbReference>
<comment type="caution">
    <text evidence="2">The sequence shown here is derived from an EMBL/GenBank/DDBJ whole genome shotgun (WGS) entry which is preliminary data.</text>
</comment>